<reference evidence="3" key="1">
    <citation type="submission" date="2016-02" db="EMBL/GenBank/DDBJ databases">
        <title>Draft genome sequence of Microdochium bolleyi, a fungal endophyte of beachgrass.</title>
        <authorList>
            <consortium name="DOE Joint Genome Institute"/>
            <person name="David A.S."/>
            <person name="May G."/>
            <person name="Haridas S."/>
            <person name="Lim J."/>
            <person name="Wang M."/>
            <person name="Labutti K."/>
            <person name="Lipzen A."/>
            <person name="Barry K."/>
            <person name="Grigoriev I.V."/>
        </authorList>
    </citation>
    <scope>NUCLEOTIDE SEQUENCE [LARGE SCALE GENOMIC DNA]</scope>
    <source>
        <strain evidence="3">J235TASD1</strain>
    </source>
</reference>
<feature type="region of interest" description="Disordered" evidence="1">
    <location>
        <begin position="148"/>
        <end position="167"/>
    </location>
</feature>
<evidence type="ECO:0000313" key="3">
    <source>
        <dbReference type="Proteomes" id="UP000070501"/>
    </source>
</evidence>
<dbReference type="EMBL" id="KQ964245">
    <property type="protein sequence ID" value="KXJ96575.1"/>
    <property type="molecule type" value="Genomic_DNA"/>
</dbReference>
<feature type="compositionally biased region" description="Polar residues" evidence="1">
    <location>
        <begin position="158"/>
        <end position="167"/>
    </location>
</feature>
<dbReference type="Proteomes" id="UP000070501">
    <property type="component" value="Unassembled WGS sequence"/>
</dbReference>
<evidence type="ECO:0000313" key="2">
    <source>
        <dbReference type="EMBL" id="KXJ96575.1"/>
    </source>
</evidence>
<name>A0A136JHE3_9PEZI</name>
<dbReference type="AlphaFoldDB" id="A0A136JHE3"/>
<gene>
    <name evidence="2" type="ORF">Micbo1qcDRAFT_1639</name>
</gene>
<keyword evidence="3" id="KW-1185">Reference proteome</keyword>
<dbReference type="InParanoid" id="A0A136JHE3"/>
<sequence>MVEVEYSLVECGVRACLPRQDVFQDGCLPNLDRPEVALKKHVVTRSPRAADNERSSLSNAHWRNEIGVRRYLAASFTADHPVQDFSHYFIVTFTSPPSHDCAQQSGRHDDRGPSPGVARLKTAALLQNPGQAREDDEKVVRVAWRQCDTRDTVGSDHAQAQRTAPGG</sequence>
<proteinExistence type="predicted"/>
<accession>A0A136JHE3</accession>
<protein>
    <submittedName>
        <fullName evidence="2">Uncharacterized protein</fullName>
    </submittedName>
</protein>
<evidence type="ECO:0000256" key="1">
    <source>
        <dbReference type="SAM" id="MobiDB-lite"/>
    </source>
</evidence>
<organism evidence="2 3">
    <name type="scientific">Microdochium bolleyi</name>
    <dbReference type="NCBI Taxonomy" id="196109"/>
    <lineage>
        <taxon>Eukaryota</taxon>
        <taxon>Fungi</taxon>
        <taxon>Dikarya</taxon>
        <taxon>Ascomycota</taxon>
        <taxon>Pezizomycotina</taxon>
        <taxon>Sordariomycetes</taxon>
        <taxon>Xylariomycetidae</taxon>
        <taxon>Xylariales</taxon>
        <taxon>Microdochiaceae</taxon>
        <taxon>Microdochium</taxon>
    </lineage>
</organism>